<name>A0A9D1YBG0_9FIRM</name>
<keyword evidence="3" id="KW-0131">Cell cycle</keyword>
<dbReference type="GO" id="GO:0051301">
    <property type="term" value="P:cell division"/>
    <property type="evidence" value="ECO:0007669"/>
    <property type="project" value="UniProtKB-KW"/>
</dbReference>
<reference evidence="3" key="2">
    <citation type="submission" date="2021-04" db="EMBL/GenBank/DDBJ databases">
        <authorList>
            <person name="Gilroy R."/>
        </authorList>
    </citation>
    <scope>NUCLEOTIDE SEQUENCE</scope>
    <source>
        <strain evidence="3">1282</strain>
    </source>
</reference>
<keyword evidence="3" id="KW-0132">Cell division</keyword>
<gene>
    <name evidence="3" type="ORF">H9838_01805</name>
</gene>
<feature type="region of interest" description="Disordered" evidence="1">
    <location>
        <begin position="19"/>
        <end position="38"/>
    </location>
</feature>
<keyword evidence="2" id="KW-0472">Membrane</keyword>
<evidence type="ECO:0000256" key="2">
    <source>
        <dbReference type="SAM" id="Phobius"/>
    </source>
</evidence>
<dbReference type="AlphaFoldDB" id="A0A9D1YBG0"/>
<keyword evidence="2" id="KW-1133">Transmembrane helix</keyword>
<dbReference type="EMBL" id="DXDU01000023">
    <property type="protein sequence ID" value="HIY25891.1"/>
    <property type="molecule type" value="Genomic_DNA"/>
</dbReference>
<feature type="transmembrane region" description="Helical" evidence="2">
    <location>
        <begin position="56"/>
        <end position="77"/>
    </location>
</feature>
<accession>A0A9D1YBG0</accession>
<comment type="caution">
    <text evidence="3">The sequence shown here is derived from an EMBL/GenBank/DDBJ whole genome shotgun (WGS) entry which is preliminary data.</text>
</comment>
<sequence length="172" mass="19222">MEMPHTAQAYDFDRFGQSALPAHSPEQKPGQKRRHNVVELPQRELKRNARAKRSPLRMVLSALFFAGVMFTVMTVIYSQVQLTELTEEINQTTQALEEAESLEIQLNMAAAQKMTGAQVEEYAVNELGMSKITGSQVTYVNVAQEDQGTVVEETDSASVLDQILATVRSWFA</sequence>
<reference evidence="3" key="1">
    <citation type="journal article" date="2021" name="PeerJ">
        <title>Extensive microbial diversity within the chicken gut microbiome revealed by metagenomics and culture.</title>
        <authorList>
            <person name="Gilroy R."/>
            <person name="Ravi A."/>
            <person name="Getino M."/>
            <person name="Pursley I."/>
            <person name="Horton D.L."/>
            <person name="Alikhan N.F."/>
            <person name="Baker D."/>
            <person name="Gharbi K."/>
            <person name="Hall N."/>
            <person name="Watson M."/>
            <person name="Adriaenssens E.M."/>
            <person name="Foster-Nyarko E."/>
            <person name="Jarju S."/>
            <person name="Secka A."/>
            <person name="Antonio M."/>
            <person name="Oren A."/>
            <person name="Chaudhuri R.R."/>
            <person name="La Ragione R."/>
            <person name="Hildebrand F."/>
            <person name="Pallen M.J."/>
        </authorList>
    </citation>
    <scope>NUCLEOTIDE SEQUENCE</scope>
    <source>
        <strain evidence="3">1282</strain>
    </source>
</reference>
<evidence type="ECO:0000313" key="4">
    <source>
        <dbReference type="Proteomes" id="UP000823915"/>
    </source>
</evidence>
<proteinExistence type="predicted"/>
<evidence type="ECO:0000313" key="3">
    <source>
        <dbReference type="EMBL" id="HIY25891.1"/>
    </source>
</evidence>
<protein>
    <submittedName>
        <fullName evidence="3">Cell division protein FtsL</fullName>
    </submittedName>
</protein>
<dbReference type="Proteomes" id="UP000823915">
    <property type="component" value="Unassembled WGS sequence"/>
</dbReference>
<organism evidence="3 4">
    <name type="scientific">Candidatus Acutalibacter pullistercoris</name>
    <dbReference type="NCBI Taxonomy" id="2838418"/>
    <lineage>
        <taxon>Bacteria</taxon>
        <taxon>Bacillati</taxon>
        <taxon>Bacillota</taxon>
        <taxon>Clostridia</taxon>
        <taxon>Eubacteriales</taxon>
        <taxon>Acutalibacteraceae</taxon>
        <taxon>Acutalibacter</taxon>
    </lineage>
</organism>
<keyword evidence="2" id="KW-0812">Transmembrane</keyword>
<evidence type="ECO:0000256" key="1">
    <source>
        <dbReference type="SAM" id="MobiDB-lite"/>
    </source>
</evidence>